<dbReference type="Gene3D" id="3.10.20.30">
    <property type="match status" value="1"/>
</dbReference>
<organism evidence="9 10">
    <name type="scientific">Ahniella affigens</name>
    <dbReference type="NCBI Taxonomy" id="2021234"/>
    <lineage>
        <taxon>Bacteria</taxon>
        <taxon>Pseudomonadati</taxon>
        <taxon>Pseudomonadota</taxon>
        <taxon>Gammaproteobacteria</taxon>
        <taxon>Lysobacterales</taxon>
        <taxon>Rhodanobacteraceae</taxon>
        <taxon>Ahniella</taxon>
    </lineage>
</organism>
<dbReference type="SUPFAM" id="SSF81301">
    <property type="entry name" value="Nucleotidyltransferase"/>
    <property type="match status" value="1"/>
</dbReference>
<dbReference type="InterPro" id="IPR043519">
    <property type="entry name" value="NT_sf"/>
</dbReference>
<reference evidence="9 10" key="1">
    <citation type="submission" date="2018-03" db="EMBL/GenBank/DDBJ databases">
        <title>Ahniella affigens gen. nov., sp. nov., a gammaproteobacterium isolated from sandy soil near a stream.</title>
        <authorList>
            <person name="Ko Y."/>
            <person name="Kim J.-H."/>
        </authorList>
    </citation>
    <scope>NUCLEOTIDE SEQUENCE [LARGE SCALE GENOMIC DNA]</scope>
    <source>
        <strain evidence="9 10">D13</strain>
    </source>
</reference>
<evidence type="ECO:0000256" key="6">
    <source>
        <dbReference type="RuleBase" id="RU003847"/>
    </source>
</evidence>
<name>A0A2P1PR98_9GAMM</name>
<gene>
    <name evidence="9" type="primary">relA</name>
    <name evidence="9" type="ORF">C7S18_09170</name>
</gene>
<dbReference type="OrthoDB" id="9805041at2"/>
<dbReference type="InterPro" id="IPR045865">
    <property type="entry name" value="ACT-like_dom_sf"/>
</dbReference>
<keyword evidence="9" id="KW-0808">Transferase</keyword>
<dbReference type="GO" id="GO:0005886">
    <property type="term" value="C:plasma membrane"/>
    <property type="evidence" value="ECO:0007669"/>
    <property type="project" value="TreeGrafter"/>
</dbReference>
<dbReference type="Pfam" id="PF19296">
    <property type="entry name" value="RelA_AH_RIS"/>
    <property type="match status" value="1"/>
</dbReference>
<dbReference type="InterPro" id="IPR012675">
    <property type="entry name" value="Beta-grasp_dom_sf"/>
</dbReference>
<reference evidence="9 10" key="2">
    <citation type="submission" date="2018-03" db="EMBL/GenBank/DDBJ databases">
        <authorList>
            <person name="Keele B.F."/>
        </authorList>
    </citation>
    <scope>NUCLEOTIDE SEQUENCE [LARGE SCALE GENOMIC DNA]</scope>
    <source>
        <strain evidence="9 10">D13</strain>
    </source>
</reference>
<dbReference type="Pfam" id="PF04607">
    <property type="entry name" value="RelA_SpoT"/>
    <property type="match status" value="1"/>
</dbReference>
<dbReference type="CDD" id="cd01668">
    <property type="entry name" value="TGS_RSH"/>
    <property type="match status" value="1"/>
</dbReference>
<evidence type="ECO:0000259" key="7">
    <source>
        <dbReference type="PROSITE" id="PS51671"/>
    </source>
</evidence>
<dbReference type="Pfam" id="PF13291">
    <property type="entry name" value="ACT_4"/>
    <property type="match status" value="1"/>
</dbReference>
<evidence type="ECO:0000256" key="5">
    <source>
        <dbReference type="ARBA" id="ARBA00033308"/>
    </source>
</evidence>
<dbReference type="KEGG" id="xba:C7S18_09170"/>
<evidence type="ECO:0000256" key="1">
    <source>
        <dbReference type="ARBA" id="ARBA00019852"/>
    </source>
</evidence>
<dbReference type="SUPFAM" id="SSF55021">
    <property type="entry name" value="ACT-like"/>
    <property type="match status" value="1"/>
</dbReference>
<dbReference type="EMBL" id="CP027860">
    <property type="protein sequence ID" value="AVP97352.1"/>
    <property type="molecule type" value="Genomic_DNA"/>
</dbReference>
<dbReference type="FunFam" id="3.30.460.10:FF:000001">
    <property type="entry name" value="GTP pyrophosphokinase RelA"/>
    <property type="match status" value="1"/>
</dbReference>
<evidence type="ECO:0000313" key="10">
    <source>
        <dbReference type="Proteomes" id="UP000241074"/>
    </source>
</evidence>
<dbReference type="PROSITE" id="PS51671">
    <property type="entry name" value="ACT"/>
    <property type="match status" value="1"/>
</dbReference>
<dbReference type="FunFam" id="3.10.20.30:FF:000002">
    <property type="entry name" value="GTP pyrophosphokinase (RelA/SpoT)"/>
    <property type="match status" value="1"/>
</dbReference>
<dbReference type="PANTHER" id="PTHR21262">
    <property type="entry name" value="GUANOSINE-3',5'-BIS DIPHOSPHATE 3'-PYROPHOSPHOHYDROLASE"/>
    <property type="match status" value="1"/>
</dbReference>
<accession>A0A2P1PR98</accession>
<dbReference type="GO" id="GO:0008893">
    <property type="term" value="F:guanosine-3',5'-bis(diphosphate) 3'-diphosphatase activity"/>
    <property type="evidence" value="ECO:0007669"/>
    <property type="project" value="TreeGrafter"/>
</dbReference>
<dbReference type="SUPFAM" id="SSF109604">
    <property type="entry name" value="HD-domain/PDEase-like"/>
    <property type="match status" value="1"/>
</dbReference>
<dbReference type="Gene3D" id="1.10.3210.10">
    <property type="entry name" value="Hypothetical protein af1432"/>
    <property type="match status" value="1"/>
</dbReference>
<dbReference type="InterPro" id="IPR004095">
    <property type="entry name" value="TGS"/>
</dbReference>
<evidence type="ECO:0000256" key="2">
    <source>
        <dbReference type="ARBA" id="ARBA00025704"/>
    </source>
</evidence>
<dbReference type="GO" id="GO:0016301">
    <property type="term" value="F:kinase activity"/>
    <property type="evidence" value="ECO:0007669"/>
    <property type="project" value="UniProtKB-KW"/>
</dbReference>
<dbReference type="Pfam" id="PF02824">
    <property type="entry name" value="TGS"/>
    <property type="match status" value="1"/>
</dbReference>
<dbReference type="AlphaFoldDB" id="A0A2P1PR98"/>
<comment type="pathway">
    <text evidence="2">Purine metabolism.</text>
</comment>
<dbReference type="PROSITE" id="PS51880">
    <property type="entry name" value="TGS"/>
    <property type="match status" value="1"/>
</dbReference>
<dbReference type="InterPro" id="IPR002912">
    <property type="entry name" value="ACT_dom"/>
</dbReference>
<dbReference type="SUPFAM" id="SSF81271">
    <property type="entry name" value="TGS-like"/>
    <property type="match status" value="1"/>
</dbReference>
<keyword evidence="9" id="KW-0418">Kinase</keyword>
<evidence type="ECO:0000259" key="8">
    <source>
        <dbReference type="PROSITE" id="PS51880"/>
    </source>
</evidence>
<dbReference type="CDD" id="cd05399">
    <property type="entry name" value="NT_Rel-Spo_like"/>
    <property type="match status" value="1"/>
</dbReference>
<feature type="domain" description="ACT" evidence="7">
    <location>
        <begin position="635"/>
        <end position="710"/>
    </location>
</feature>
<dbReference type="SMART" id="SM00954">
    <property type="entry name" value="RelA_SpoT"/>
    <property type="match status" value="1"/>
</dbReference>
<evidence type="ECO:0000256" key="3">
    <source>
        <dbReference type="ARBA" id="ARBA00029754"/>
    </source>
</evidence>
<dbReference type="InterPro" id="IPR004811">
    <property type="entry name" value="RelA/Spo_fam"/>
</dbReference>
<dbReference type="InterPro" id="IPR012676">
    <property type="entry name" value="TGS-like"/>
</dbReference>
<dbReference type="InterPro" id="IPR033655">
    <property type="entry name" value="TGS_RelA/SpoT"/>
</dbReference>
<dbReference type="Gene3D" id="3.30.70.260">
    <property type="match status" value="1"/>
</dbReference>
<protein>
    <recommendedName>
        <fullName evidence="1">GTP pyrophosphokinase</fullName>
    </recommendedName>
    <alternativeName>
        <fullName evidence="4">(p)ppGpp synthase</fullName>
    </alternativeName>
    <alternativeName>
        <fullName evidence="3">ATP:GTP 3'-pyrophosphotransferase</fullName>
    </alternativeName>
    <alternativeName>
        <fullName evidence="5">ppGpp synthase I</fullName>
    </alternativeName>
</protein>
<comment type="similarity">
    <text evidence="6">Belongs to the relA/spoT family.</text>
</comment>
<dbReference type="InterPro" id="IPR007685">
    <property type="entry name" value="RelA_SpoT"/>
</dbReference>
<dbReference type="InterPro" id="IPR045600">
    <property type="entry name" value="RelA/SpoT_AH_RIS"/>
</dbReference>
<dbReference type="PANTHER" id="PTHR21262:SF31">
    <property type="entry name" value="GTP PYROPHOSPHOKINASE"/>
    <property type="match status" value="1"/>
</dbReference>
<dbReference type="Gene3D" id="3.30.460.10">
    <property type="entry name" value="Beta Polymerase, domain 2"/>
    <property type="match status" value="1"/>
</dbReference>
<dbReference type="GO" id="GO:0008728">
    <property type="term" value="F:GTP diphosphokinase activity"/>
    <property type="evidence" value="ECO:0007669"/>
    <property type="project" value="TreeGrafter"/>
</dbReference>
<proteinExistence type="inferred from homology"/>
<evidence type="ECO:0000313" key="9">
    <source>
        <dbReference type="EMBL" id="AVP97352.1"/>
    </source>
</evidence>
<dbReference type="RefSeq" id="WP_106891276.1">
    <property type="nucleotide sequence ID" value="NZ_CP027860.1"/>
</dbReference>
<dbReference type="Proteomes" id="UP000241074">
    <property type="component" value="Chromosome"/>
</dbReference>
<dbReference type="GO" id="GO:0015949">
    <property type="term" value="P:nucleobase-containing small molecule interconversion"/>
    <property type="evidence" value="ECO:0007669"/>
    <property type="project" value="UniProtKB-ARBA"/>
</dbReference>
<comment type="function">
    <text evidence="6">In eubacteria ppGpp (guanosine 3'-diphosphate 5'-diphosphate) is a mediator of the stringent response that coordinates a variety of cellular activities in response to changes in nutritional abundance.</text>
</comment>
<dbReference type="NCBIfam" id="TIGR00691">
    <property type="entry name" value="spoT_relA"/>
    <property type="match status" value="1"/>
</dbReference>
<sequence>MQQTPAAVPDNLEAWLATLGPERAQDPGLRAACDHYRQAPRTDRPEAQLVAVLGILQQLGVDTETLAATAWHACAQIPDKLPQRLRALIEGQNEAQRVWSLYAERGTSGGAEGLRRLLLAIIKDLRVVFVLLSEQLLRLRQASQLPESERRAAAQLTADIHAPLANRLGVWQVKWELEDWSFRYLQPEQYRRIAKALDERRGDREHFIVRVKADLLKELNAQGIQADIAGRPKHIYSIWRKMSKKQVDLDQLYDVRAVRVIVQDVPTCYAALGVVHALWPPIPGEFDDYIARPKGNNYRSLHTAVIGPDGKALEVQIRTLEMHEHAELGVAAHWRYKEGGAGDAAFERKIAGLRQMLEAKADTESDAALLAGLQTDVVDDRVYLLTPQGKVVDLPRGATVLDFAYHVHTEVGHRCRGAKINGRLLPLESTPTSGDVIEIVTAKVSEPRRDWVIAANHFLTTPRAKEKVRAYFRKLDHERNVVAGRELVEKELKRIAMSDADLSALPARFNLKTVDELYVAIGIGEVTTGQIARGLHELTQPKAPAKPEMSAEPPRIKRRDKDAITIEGIGNLLTQMARCCQPIPGDPIVGYLTRGKGVSIHRAGCASYQALIERDPDRRIDVSWGQRPEFSYEVEILVRGYDRKGLLKDVSSAISAADAHVIAASTRLDADHGTAEMHFAVRVNDFAQLSGLLNKVAGLPNVIEARRKAK</sequence>
<dbReference type="GO" id="GO:0015969">
    <property type="term" value="P:guanosine tetraphosphate metabolic process"/>
    <property type="evidence" value="ECO:0007669"/>
    <property type="project" value="InterPro"/>
</dbReference>
<evidence type="ECO:0000256" key="4">
    <source>
        <dbReference type="ARBA" id="ARBA00032407"/>
    </source>
</evidence>
<dbReference type="GO" id="GO:0042594">
    <property type="term" value="P:response to starvation"/>
    <property type="evidence" value="ECO:0007669"/>
    <property type="project" value="TreeGrafter"/>
</dbReference>
<dbReference type="Pfam" id="PF13328">
    <property type="entry name" value="HD_4"/>
    <property type="match status" value="1"/>
</dbReference>
<keyword evidence="10" id="KW-1185">Reference proteome</keyword>
<feature type="domain" description="TGS" evidence="8">
    <location>
        <begin position="378"/>
        <end position="441"/>
    </location>
</feature>
<dbReference type="CDD" id="cd04876">
    <property type="entry name" value="ACT_RelA-SpoT"/>
    <property type="match status" value="1"/>
</dbReference>